<dbReference type="EMBL" id="CACRTR010000016">
    <property type="protein sequence ID" value="VYU63603.1"/>
    <property type="molecule type" value="Genomic_DNA"/>
</dbReference>
<proteinExistence type="inferred from homology"/>
<dbReference type="AlphaFoldDB" id="A0A6N3GHQ6"/>
<feature type="domain" description="TsaA-like" evidence="3">
    <location>
        <begin position="6"/>
        <end position="130"/>
    </location>
</feature>
<dbReference type="PROSITE" id="PS51668">
    <property type="entry name" value="TSAA_2"/>
    <property type="match status" value="1"/>
</dbReference>
<dbReference type="InterPro" id="IPR036413">
    <property type="entry name" value="YaeB-like_sf"/>
</dbReference>
<reference evidence="4" key="1">
    <citation type="submission" date="2019-11" db="EMBL/GenBank/DDBJ databases">
        <authorList>
            <person name="Feng L."/>
        </authorList>
    </citation>
    <scope>NUCLEOTIDE SEQUENCE</scope>
    <source>
        <strain evidence="4">ElimosumLFYP34</strain>
    </source>
</reference>
<keyword evidence="4" id="KW-0489">Methyltransferase</keyword>
<organism evidence="4">
    <name type="scientific">Eubacterium limosum</name>
    <dbReference type="NCBI Taxonomy" id="1736"/>
    <lineage>
        <taxon>Bacteria</taxon>
        <taxon>Bacillati</taxon>
        <taxon>Bacillota</taxon>
        <taxon>Clostridia</taxon>
        <taxon>Eubacteriales</taxon>
        <taxon>Eubacteriaceae</taxon>
        <taxon>Eubacterium</taxon>
    </lineage>
</organism>
<evidence type="ECO:0000313" key="4">
    <source>
        <dbReference type="EMBL" id="VYU63603.1"/>
    </source>
</evidence>
<dbReference type="CDD" id="cd09281">
    <property type="entry name" value="UPF0066"/>
    <property type="match status" value="1"/>
</dbReference>
<protein>
    <submittedName>
        <fullName evidence="4">Putative tRNA (Adenine(37)-N6)-methyltransferase</fullName>
        <ecNumber evidence="4">2.1.1.-</ecNumber>
    </submittedName>
</protein>
<dbReference type="InterPro" id="IPR036414">
    <property type="entry name" value="YaeB_N_sf"/>
</dbReference>
<dbReference type="PANTHER" id="PTHR12818">
    <property type="entry name" value="TRNA (ADENINE(37)-N6)-METHYLTRANSFERASE"/>
    <property type="match status" value="1"/>
</dbReference>
<keyword evidence="1" id="KW-0949">S-adenosyl-L-methionine</keyword>
<dbReference type="SUPFAM" id="SSF118196">
    <property type="entry name" value="YaeB-like"/>
    <property type="match status" value="1"/>
</dbReference>
<name>A0A6N3GHQ6_EUBLI</name>
<dbReference type="Pfam" id="PF01980">
    <property type="entry name" value="TrmO_N"/>
    <property type="match status" value="1"/>
</dbReference>
<comment type="similarity">
    <text evidence="2">Belongs to the tRNA methyltransferase O family.</text>
</comment>
<evidence type="ECO:0000256" key="1">
    <source>
        <dbReference type="ARBA" id="ARBA00022691"/>
    </source>
</evidence>
<dbReference type="PANTHER" id="PTHR12818:SF0">
    <property type="entry name" value="TRNA (ADENINE(37)-N6)-METHYLTRANSFERASE"/>
    <property type="match status" value="1"/>
</dbReference>
<dbReference type="InterPro" id="IPR023370">
    <property type="entry name" value="TrmO-like_N"/>
</dbReference>
<dbReference type="GO" id="GO:0032259">
    <property type="term" value="P:methylation"/>
    <property type="evidence" value="ECO:0007669"/>
    <property type="project" value="UniProtKB-KW"/>
</dbReference>
<keyword evidence="4" id="KW-0808">Transferase</keyword>
<evidence type="ECO:0000259" key="3">
    <source>
        <dbReference type="PROSITE" id="PS51668"/>
    </source>
</evidence>
<accession>A0A6N3GHQ6</accession>
<evidence type="ECO:0000256" key="2">
    <source>
        <dbReference type="ARBA" id="ARBA00033753"/>
    </source>
</evidence>
<dbReference type="Gene3D" id="2.40.30.70">
    <property type="entry name" value="YaeB-like"/>
    <property type="match status" value="1"/>
</dbReference>
<dbReference type="InterPro" id="IPR040372">
    <property type="entry name" value="YaeB-like"/>
</dbReference>
<gene>
    <name evidence="4" type="primary">tsaA</name>
    <name evidence="4" type="ORF">ELLFYP34_03917</name>
</gene>
<dbReference type="GO" id="GO:0008168">
    <property type="term" value="F:methyltransferase activity"/>
    <property type="evidence" value="ECO:0007669"/>
    <property type="project" value="UniProtKB-KW"/>
</dbReference>
<dbReference type="EC" id="2.1.1.-" evidence="4"/>
<sequence>MNQFTVKPIGTVNINEEGMFIRLEPAYIPALQGLEGFSHISLLFWFDGCDTTEARSVLEAPSPYKGSPEVMGIFATRSPARPNPIALGTAQVIRIDHASGVIQIAYTDAADQTPVLDIKPYTPSLDRVENPAVPDWCSHWPKSLEESGGFDWESVFNF</sequence>